<dbReference type="AlphaFoldDB" id="A0A1A8WNW8"/>
<keyword evidence="2" id="KW-0677">Repeat</keyword>
<evidence type="ECO:0000313" key="4">
    <source>
        <dbReference type="Proteomes" id="UP000078546"/>
    </source>
</evidence>
<evidence type="ECO:0000313" key="3">
    <source>
        <dbReference type="EMBL" id="SBS93021.1"/>
    </source>
</evidence>
<accession>A0A1A8WNW8</accession>
<dbReference type="InterPro" id="IPR050576">
    <property type="entry name" value="Cilia_flagella_integrity"/>
</dbReference>
<keyword evidence="1" id="KW-0433">Leucine-rich repeat</keyword>
<dbReference type="PROSITE" id="PS51450">
    <property type="entry name" value="LRR"/>
    <property type="match status" value="3"/>
</dbReference>
<evidence type="ECO:0000256" key="2">
    <source>
        <dbReference type="ARBA" id="ARBA00022737"/>
    </source>
</evidence>
<dbReference type="Gene3D" id="3.80.10.10">
    <property type="entry name" value="Ribonuclease Inhibitor"/>
    <property type="match status" value="2"/>
</dbReference>
<dbReference type="Pfam" id="PF00560">
    <property type="entry name" value="LRR_1"/>
    <property type="match status" value="1"/>
</dbReference>
<reference evidence="4" key="1">
    <citation type="submission" date="2016-05" db="EMBL/GenBank/DDBJ databases">
        <authorList>
            <person name="Naeem Raeece"/>
        </authorList>
    </citation>
    <scope>NUCLEOTIDE SEQUENCE [LARGE SCALE GENOMIC DNA]</scope>
</reference>
<dbReference type="Pfam" id="PF12799">
    <property type="entry name" value="LRR_4"/>
    <property type="match status" value="1"/>
</dbReference>
<protein>
    <submittedName>
        <fullName evidence="3">Leucine-rich repeat protein (LRR2)</fullName>
    </submittedName>
</protein>
<dbReference type="InterPro" id="IPR001611">
    <property type="entry name" value="Leu-rich_rpt"/>
</dbReference>
<dbReference type="SMART" id="SM00365">
    <property type="entry name" value="LRR_SD22"/>
    <property type="match status" value="5"/>
</dbReference>
<dbReference type="Proteomes" id="UP000078546">
    <property type="component" value="Unassembled WGS sequence"/>
</dbReference>
<organism evidence="3 4">
    <name type="scientific">Plasmodium ovale curtisi</name>
    <dbReference type="NCBI Taxonomy" id="864141"/>
    <lineage>
        <taxon>Eukaryota</taxon>
        <taxon>Sar</taxon>
        <taxon>Alveolata</taxon>
        <taxon>Apicomplexa</taxon>
        <taxon>Aconoidasida</taxon>
        <taxon>Haemosporida</taxon>
        <taxon>Plasmodiidae</taxon>
        <taxon>Plasmodium</taxon>
        <taxon>Plasmodium (Plasmodium)</taxon>
    </lineage>
</organism>
<dbReference type="EMBL" id="FLQV01000458">
    <property type="protein sequence ID" value="SBS93021.1"/>
    <property type="molecule type" value="Genomic_DNA"/>
</dbReference>
<dbReference type="PANTHER" id="PTHR45973">
    <property type="entry name" value="PROTEIN PHOSPHATASE 1 REGULATORY SUBUNIT SDS22-RELATED"/>
    <property type="match status" value="1"/>
</dbReference>
<evidence type="ECO:0000256" key="1">
    <source>
        <dbReference type="ARBA" id="ARBA00022614"/>
    </source>
</evidence>
<gene>
    <name evidence="3" type="ORF">POVCU1_024520</name>
</gene>
<dbReference type="PANTHER" id="PTHR45973:SF33">
    <property type="entry name" value="CHROMOSOME UNDETERMINED SCAFFOLD_20, WHOLE GENOME SHOTGUN SEQUENCE"/>
    <property type="match status" value="1"/>
</dbReference>
<name>A0A1A8WNW8_PLAOA</name>
<sequence length="408" mass="47690">MGEENKKLMTYEGIKKICADNNLYETDELNEVLYLHMKGFHNIDGLSTFTNLKCLFLNNNCIKKIDNLGGFSRLKALAVGDPTEDTNKKVRSYYNPAENRAHNARSNIFLIFFFSDFLLILPDLIRYLQNNDITTIENIECSSLVILNLSNNKIKTVTNLRHLKLLQTLNLSSNLIEDLEDIREVAHLESLTHLDLSNNNLTFDNEDNIQNLHEQVRKLIDTCSGDKSNFSEEKCNQIKICTDKNEVDQKFLEIWNFYKNFNTEIKKKEENFLIMHYQNIDEMDFLTKKKIFFLFQFIILLKNVKRLKTLFIKNNPFAKKIRHAPKYIVANIPTIAFLDDKKVKKEDVCLARIFLKRGAKEESELKKIFEKKKEDKYKNTTEKFHAFLLTKSGSEEAEKAQLQESVQA</sequence>
<proteinExistence type="predicted"/>
<dbReference type="InterPro" id="IPR032675">
    <property type="entry name" value="LRR_dom_sf"/>
</dbReference>
<dbReference type="SUPFAM" id="SSF52058">
    <property type="entry name" value="L domain-like"/>
    <property type="match status" value="1"/>
</dbReference>
<dbReference type="InterPro" id="IPR025875">
    <property type="entry name" value="Leu-rich_rpt_4"/>
</dbReference>